<gene>
    <name evidence="2" type="ORF">SAMN06275492_11717</name>
</gene>
<evidence type="ECO:0000313" key="2">
    <source>
        <dbReference type="EMBL" id="SMG32241.1"/>
    </source>
</evidence>
<name>A0A1X7JVI7_9BACT</name>
<dbReference type="AlphaFoldDB" id="A0A1X7JVI7"/>
<organism evidence="2 3">
    <name type="scientific">Dethiosulfovibrio salsuginis</name>
    <dbReference type="NCBI Taxonomy" id="561720"/>
    <lineage>
        <taxon>Bacteria</taxon>
        <taxon>Thermotogati</taxon>
        <taxon>Synergistota</taxon>
        <taxon>Synergistia</taxon>
        <taxon>Synergistales</taxon>
        <taxon>Dethiosulfovibrionaceae</taxon>
        <taxon>Dethiosulfovibrio</taxon>
    </lineage>
</organism>
<feature type="compositionally biased region" description="Basic and acidic residues" evidence="1">
    <location>
        <begin position="24"/>
        <end position="42"/>
    </location>
</feature>
<keyword evidence="3" id="KW-1185">Reference proteome</keyword>
<evidence type="ECO:0000313" key="3">
    <source>
        <dbReference type="Proteomes" id="UP000193355"/>
    </source>
</evidence>
<reference evidence="3" key="1">
    <citation type="submission" date="2017-04" db="EMBL/GenBank/DDBJ databases">
        <authorList>
            <person name="Varghese N."/>
            <person name="Submissions S."/>
        </authorList>
    </citation>
    <scope>NUCLEOTIDE SEQUENCE [LARGE SCALE GENOMIC DNA]</scope>
    <source>
        <strain evidence="3">USBA 82</strain>
    </source>
</reference>
<feature type="region of interest" description="Disordered" evidence="1">
    <location>
        <begin position="1"/>
        <end position="42"/>
    </location>
</feature>
<accession>A0A1X7JVI7</accession>
<dbReference type="RefSeq" id="WP_268753288.1">
    <property type="nucleotide sequence ID" value="NZ_FXBB01000017.1"/>
</dbReference>
<feature type="compositionally biased region" description="Basic and acidic residues" evidence="1">
    <location>
        <begin position="1"/>
        <end position="12"/>
    </location>
</feature>
<dbReference type="Proteomes" id="UP000193355">
    <property type="component" value="Unassembled WGS sequence"/>
</dbReference>
<proteinExistence type="predicted"/>
<dbReference type="EMBL" id="FXBB01000017">
    <property type="protein sequence ID" value="SMG32241.1"/>
    <property type="molecule type" value="Genomic_DNA"/>
</dbReference>
<sequence>MADGMENWKSDDYFDSIGENPFKFIKDDESPKDDRTPISEDD</sequence>
<protein>
    <submittedName>
        <fullName evidence="2">Uncharacterized protein</fullName>
    </submittedName>
</protein>
<evidence type="ECO:0000256" key="1">
    <source>
        <dbReference type="SAM" id="MobiDB-lite"/>
    </source>
</evidence>